<reference evidence="3" key="2">
    <citation type="submission" date="2021-04" db="EMBL/GenBank/DDBJ databases">
        <authorList>
            <person name="Podell S."/>
        </authorList>
    </citation>
    <scope>NUCLEOTIDE SEQUENCE</scope>
    <source>
        <strain evidence="3">Hildebrandi</strain>
    </source>
</reference>
<feature type="domain" description="Alpha/beta hydrolase fold-3" evidence="2">
    <location>
        <begin position="177"/>
        <end position="330"/>
    </location>
</feature>
<accession>A0A9K3LUC1</accession>
<gene>
    <name evidence="3" type="ORF">IV203_031448</name>
</gene>
<feature type="region of interest" description="Disordered" evidence="1">
    <location>
        <begin position="330"/>
        <end position="356"/>
    </location>
</feature>
<sequence>MENDEGDSNSSEIPKAYSNWNNPSFSWSDVILSFLTSYFLNFSELDNQTLDPNSEKAANILDKLRTKLNGMSSGYLGRVAAEKWVKAAGCGRLAEYSGTIPFQKDILNKWGILSSDKDDYQLPDCISTREHVPVLVRFPATLMSAEERDNAKVLHYSGCLEVKELDLTTFAPGVPFMIQFHGGGMIMGTPHRDTFLNATAELVSNFLEENATVADPPDIVTISIDYGLAPELPFPAGIIDALSVVEFLMKDNPNRRLNLMGESAGANLSVVAALESFRRYPGQIRSVQSQCPMLNPAGDSLCYYMNQNAFPATNFLRWCWRAYLGLEAPKSNGSESTPTTREEALRNGSNHDAWEEWRKKHPKSLQRLIDPGCDLPECLNIKNAPKIMIEVNQGDPMFEDGKKLAEALEQEQANVLLFADKGLHCSLGGTHDKTGHKKAIQFWSEAIFASDD</sequence>
<organism evidence="3 4">
    <name type="scientific">Nitzschia inconspicua</name>
    <dbReference type="NCBI Taxonomy" id="303405"/>
    <lineage>
        <taxon>Eukaryota</taxon>
        <taxon>Sar</taxon>
        <taxon>Stramenopiles</taxon>
        <taxon>Ochrophyta</taxon>
        <taxon>Bacillariophyta</taxon>
        <taxon>Bacillariophyceae</taxon>
        <taxon>Bacillariophycidae</taxon>
        <taxon>Bacillariales</taxon>
        <taxon>Bacillariaceae</taxon>
        <taxon>Nitzschia</taxon>
    </lineage>
</organism>
<name>A0A9K3LUC1_9STRA</name>
<dbReference type="PANTHER" id="PTHR23024:SF24">
    <property type="entry name" value="ALPHA_BETA HYDROLASE FOLD-3 DOMAIN-CONTAINING PROTEIN"/>
    <property type="match status" value="1"/>
</dbReference>
<dbReference type="GO" id="GO:0016787">
    <property type="term" value="F:hydrolase activity"/>
    <property type="evidence" value="ECO:0007669"/>
    <property type="project" value="UniProtKB-KW"/>
</dbReference>
<keyword evidence="3" id="KW-0378">Hydrolase</keyword>
<keyword evidence="4" id="KW-1185">Reference proteome</keyword>
<comment type="caution">
    <text evidence="3">The sequence shown here is derived from an EMBL/GenBank/DDBJ whole genome shotgun (WGS) entry which is preliminary data.</text>
</comment>
<dbReference type="OrthoDB" id="206647at2759"/>
<evidence type="ECO:0000313" key="4">
    <source>
        <dbReference type="Proteomes" id="UP000693970"/>
    </source>
</evidence>
<dbReference type="Proteomes" id="UP000693970">
    <property type="component" value="Unassembled WGS sequence"/>
</dbReference>
<evidence type="ECO:0000256" key="1">
    <source>
        <dbReference type="SAM" id="MobiDB-lite"/>
    </source>
</evidence>
<dbReference type="PANTHER" id="PTHR23024">
    <property type="entry name" value="ARYLACETAMIDE DEACETYLASE"/>
    <property type="match status" value="1"/>
</dbReference>
<dbReference type="AlphaFoldDB" id="A0A9K3LUC1"/>
<proteinExistence type="predicted"/>
<evidence type="ECO:0000313" key="3">
    <source>
        <dbReference type="EMBL" id="KAG7368705.1"/>
    </source>
</evidence>
<dbReference type="InterPro" id="IPR013094">
    <property type="entry name" value="AB_hydrolase_3"/>
</dbReference>
<evidence type="ECO:0000259" key="2">
    <source>
        <dbReference type="Pfam" id="PF07859"/>
    </source>
</evidence>
<dbReference type="EMBL" id="JAGRRH010000006">
    <property type="protein sequence ID" value="KAG7368705.1"/>
    <property type="molecule type" value="Genomic_DNA"/>
</dbReference>
<dbReference type="Pfam" id="PF07859">
    <property type="entry name" value="Abhydrolase_3"/>
    <property type="match status" value="1"/>
</dbReference>
<dbReference type="InterPro" id="IPR050466">
    <property type="entry name" value="Carboxylest/Gibb_receptor"/>
</dbReference>
<protein>
    <submittedName>
        <fullName evidence="3">Alpha/beta fold family hydrolase</fullName>
    </submittedName>
</protein>
<reference evidence="3" key="1">
    <citation type="journal article" date="2021" name="Sci. Rep.">
        <title>Diploid genomic architecture of Nitzschia inconspicua, an elite biomass production diatom.</title>
        <authorList>
            <person name="Oliver A."/>
            <person name="Podell S."/>
            <person name="Pinowska A."/>
            <person name="Traller J.C."/>
            <person name="Smith S.R."/>
            <person name="McClure R."/>
            <person name="Beliaev A."/>
            <person name="Bohutskyi P."/>
            <person name="Hill E.A."/>
            <person name="Rabines A."/>
            <person name="Zheng H."/>
            <person name="Allen L.Z."/>
            <person name="Kuo A."/>
            <person name="Grigoriev I.V."/>
            <person name="Allen A.E."/>
            <person name="Hazlebeck D."/>
            <person name="Allen E.E."/>
        </authorList>
    </citation>
    <scope>NUCLEOTIDE SEQUENCE</scope>
    <source>
        <strain evidence="3">Hildebrandi</strain>
    </source>
</reference>